<evidence type="ECO:0000256" key="6">
    <source>
        <dbReference type="ARBA" id="ARBA00023136"/>
    </source>
</evidence>
<dbReference type="KEGG" id="kpf:IX53_06520"/>
<keyword evidence="3" id="KW-1003">Cell membrane</keyword>
<keyword evidence="10" id="KW-1185">Reference proteome</keyword>
<protein>
    <submittedName>
        <fullName evidence="9">Glycerol-3-phosphate ABC transporter permease</fullName>
    </submittedName>
</protein>
<dbReference type="PANTHER" id="PTHR43005">
    <property type="entry name" value="BLR7065 PROTEIN"/>
    <property type="match status" value="1"/>
</dbReference>
<evidence type="ECO:0000256" key="4">
    <source>
        <dbReference type="ARBA" id="ARBA00022692"/>
    </source>
</evidence>
<dbReference type="Proteomes" id="UP000035159">
    <property type="component" value="Chromosome"/>
</dbReference>
<reference evidence="9 10" key="1">
    <citation type="submission" date="2015-04" db="EMBL/GenBank/DDBJ databases">
        <title>Complete Genome Sequence of Kosmotoga pacifica SLHLJ1.</title>
        <authorList>
            <person name="Jiang L.J."/>
            <person name="Shao Z.Z."/>
            <person name="Jebbar M."/>
        </authorList>
    </citation>
    <scope>NUCLEOTIDE SEQUENCE [LARGE SCALE GENOMIC DNA]</scope>
    <source>
        <strain evidence="9 10">SLHLJ1</strain>
    </source>
</reference>
<dbReference type="EMBL" id="CP011232">
    <property type="protein sequence ID" value="AKI97526.1"/>
    <property type="molecule type" value="Genomic_DNA"/>
</dbReference>
<sequence>MRKLLPYILLIPTFVIIVMFIYFPAGTAFKMSFYKTSPFGNRMIYVGFRNFIQLFQNPDYLYSVRFTLIYVSFSVTITIFLAFILAFMLTRGVPGTRLYRTFLFAPYAVSPAIAGTLWTFLLNPVVGHVNYFFMQLFGVQVEWLTSKPYAFYALIFATVWKMLPFNMIFYIASIQDVSTDLVEAATLDGAGTMTKVWKIVFPLVSPITFYLVIMNIVMTMFSSFAIVDVMTRGGPGGYTTNMIYRLYLDAFAFQKRGPASAQSIVMFMIMIVITILYFNFAERRVHYQ</sequence>
<dbReference type="GO" id="GO:0055085">
    <property type="term" value="P:transmembrane transport"/>
    <property type="evidence" value="ECO:0007669"/>
    <property type="project" value="InterPro"/>
</dbReference>
<dbReference type="InterPro" id="IPR035906">
    <property type="entry name" value="MetI-like_sf"/>
</dbReference>
<name>A0A0G2ZBS4_9BACT</name>
<dbReference type="PATRIC" id="fig|1330330.3.peg.1321"/>
<dbReference type="SUPFAM" id="SSF161098">
    <property type="entry name" value="MetI-like"/>
    <property type="match status" value="1"/>
</dbReference>
<dbReference type="PANTHER" id="PTHR43005:SF1">
    <property type="entry name" value="SPERMIDINE_PUTRESCINE TRANSPORT SYSTEM PERMEASE PROTEIN"/>
    <property type="match status" value="1"/>
</dbReference>
<dbReference type="OrthoDB" id="42615at2"/>
<dbReference type="CDD" id="cd06261">
    <property type="entry name" value="TM_PBP2"/>
    <property type="match status" value="1"/>
</dbReference>
<feature type="transmembrane region" description="Helical" evidence="7">
    <location>
        <begin position="149"/>
        <end position="172"/>
    </location>
</feature>
<dbReference type="InterPro" id="IPR000515">
    <property type="entry name" value="MetI-like"/>
</dbReference>
<feature type="transmembrane region" description="Helical" evidence="7">
    <location>
        <begin position="101"/>
        <end position="121"/>
    </location>
</feature>
<dbReference type="GO" id="GO:0005886">
    <property type="term" value="C:plasma membrane"/>
    <property type="evidence" value="ECO:0007669"/>
    <property type="project" value="UniProtKB-SubCell"/>
</dbReference>
<keyword evidence="5 7" id="KW-1133">Transmembrane helix</keyword>
<keyword evidence="6 7" id="KW-0472">Membrane</keyword>
<dbReference type="Pfam" id="PF00528">
    <property type="entry name" value="BPD_transp_1"/>
    <property type="match status" value="1"/>
</dbReference>
<evidence type="ECO:0000256" key="2">
    <source>
        <dbReference type="ARBA" id="ARBA00022448"/>
    </source>
</evidence>
<accession>A0A0G2ZBS4</accession>
<keyword evidence="4 7" id="KW-0812">Transmembrane</keyword>
<dbReference type="STRING" id="1330330.IX53_06520"/>
<feature type="transmembrane region" description="Helical" evidence="7">
    <location>
        <begin position="207"/>
        <end position="227"/>
    </location>
</feature>
<feature type="transmembrane region" description="Helical" evidence="7">
    <location>
        <begin position="7"/>
        <end position="25"/>
    </location>
</feature>
<feature type="transmembrane region" description="Helical" evidence="7">
    <location>
        <begin position="259"/>
        <end position="280"/>
    </location>
</feature>
<dbReference type="RefSeq" id="WP_047754661.1">
    <property type="nucleotide sequence ID" value="NZ_CAJUHA010000014.1"/>
</dbReference>
<evidence type="ECO:0000256" key="3">
    <source>
        <dbReference type="ARBA" id="ARBA00022475"/>
    </source>
</evidence>
<evidence type="ECO:0000313" key="9">
    <source>
        <dbReference type="EMBL" id="AKI97526.1"/>
    </source>
</evidence>
<evidence type="ECO:0000313" key="10">
    <source>
        <dbReference type="Proteomes" id="UP000035159"/>
    </source>
</evidence>
<keyword evidence="2 7" id="KW-0813">Transport</keyword>
<feature type="transmembrane region" description="Helical" evidence="7">
    <location>
        <begin position="68"/>
        <end position="89"/>
    </location>
</feature>
<comment type="subcellular location">
    <subcellularLocation>
        <location evidence="1 7">Cell membrane</location>
        <topology evidence="1 7">Multi-pass membrane protein</topology>
    </subcellularLocation>
</comment>
<dbReference type="PROSITE" id="PS50928">
    <property type="entry name" value="ABC_TM1"/>
    <property type="match status" value="1"/>
</dbReference>
<feature type="domain" description="ABC transmembrane type-1" evidence="8">
    <location>
        <begin position="64"/>
        <end position="277"/>
    </location>
</feature>
<comment type="similarity">
    <text evidence="7">Belongs to the binding-protein-dependent transport system permease family.</text>
</comment>
<evidence type="ECO:0000256" key="5">
    <source>
        <dbReference type="ARBA" id="ARBA00022989"/>
    </source>
</evidence>
<organism evidence="9 10">
    <name type="scientific">Kosmotoga pacifica</name>
    <dbReference type="NCBI Taxonomy" id="1330330"/>
    <lineage>
        <taxon>Bacteria</taxon>
        <taxon>Thermotogati</taxon>
        <taxon>Thermotogota</taxon>
        <taxon>Thermotogae</taxon>
        <taxon>Kosmotogales</taxon>
        <taxon>Kosmotogaceae</taxon>
        <taxon>Kosmotoga</taxon>
    </lineage>
</organism>
<dbReference type="Gene3D" id="1.10.3720.10">
    <property type="entry name" value="MetI-like"/>
    <property type="match status" value="1"/>
</dbReference>
<evidence type="ECO:0000256" key="7">
    <source>
        <dbReference type="RuleBase" id="RU363032"/>
    </source>
</evidence>
<dbReference type="AlphaFoldDB" id="A0A0G2ZBS4"/>
<evidence type="ECO:0000259" key="8">
    <source>
        <dbReference type="PROSITE" id="PS50928"/>
    </source>
</evidence>
<proteinExistence type="inferred from homology"/>
<gene>
    <name evidence="9" type="ORF">IX53_06520</name>
</gene>
<evidence type="ECO:0000256" key="1">
    <source>
        <dbReference type="ARBA" id="ARBA00004651"/>
    </source>
</evidence>